<dbReference type="Proteomes" id="UP000735302">
    <property type="component" value="Unassembled WGS sequence"/>
</dbReference>
<feature type="non-terminal residue" evidence="2">
    <location>
        <position position="118"/>
    </location>
</feature>
<dbReference type="EMBL" id="BLXT01004947">
    <property type="protein sequence ID" value="GFO18370.1"/>
    <property type="molecule type" value="Genomic_DNA"/>
</dbReference>
<keyword evidence="2" id="KW-0261">Viral envelope protein</keyword>
<gene>
    <name evidence="2" type="ORF">PoB_004487500</name>
</gene>
<accession>A0AAV4BCN1</accession>
<evidence type="ECO:0000313" key="3">
    <source>
        <dbReference type="Proteomes" id="UP000735302"/>
    </source>
</evidence>
<evidence type="ECO:0000313" key="2">
    <source>
        <dbReference type="EMBL" id="GFO18370.1"/>
    </source>
</evidence>
<feature type="domain" description="DUF7869" evidence="1">
    <location>
        <begin position="5"/>
        <end position="113"/>
    </location>
</feature>
<sequence>MASAVIRILQEIIKDNPDLTELTLWSDSCVSQNRNSVMTLALMLFLKEHTSIQRVTQKFCEAGHSCIQEVDSIHSVIERHLRHQEILSPLGLVKKLTSIRNSKVIQMVSFLDYQSKAK</sequence>
<proteinExistence type="predicted"/>
<reference evidence="2 3" key="1">
    <citation type="journal article" date="2021" name="Elife">
        <title>Chloroplast acquisition without the gene transfer in kleptoplastic sea slugs, Plakobranchus ocellatus.</title>
        <authorList>
            <person name="Maeda T."/>
            <person name="Takahashi S."/>
            <person name="Yoshida T."/>
            <person name="Shimamura S."/>
            <person name="Takaki Y."/>
            <person name="Nagai Y."/>
            <person name="Toyoda A."/>
            <person name="Suzuki Y."/>
            <person name="Arimoto A."/>
            <person name="Ishii H."/>
            <person name="Satoh N."/>
            <person name="Nishiyama T."/>
            <person name="Hasebe M."/>
            <person name="Maruyama T."/>
            <person name="Minagawa J."/>
            <person name="Obokata J."/>
            <person name="Shigenobu S."/>
        </authorList>
    </citation>
    <scope>NUCLEOTIDE SEQUENCE [LARGE SCALE GENOMIC DNA]</scope>
</reference>
<dbReference type="AlphaFoldDB" id="A0AAV4BCN1"/>
<organism evidence="2 3">
    <name type="scientific">Plakobranchus ocellatus</name>
    <dbReference type="NCBI Taxonomy" id="259542"/>
    <lineage>
        <taxon>Eukaryota</taxon>
        <taxon>Metazoa</taxon>
        <taxon>Spiralia</taxon>
        <taxon>Lophotrochozoa</taxon>
        <taxon>Mollusca</taxon>
        <taxon>Gastropoda</taxon>
        <taxon>Heterobranchia</taxon>
        <taxon>Euthyneura</taxon>
        <taxon>Panpulmonata</taxon>
        <taxon>Sacoglossa</taxon>
        <taxon>Placobranchoidea</taxon>
        <taxon>Plakobranchidae</taxon>
        <taxon>Plakobranchus</taxon>
    </lineage>
</organism>
<protein>
    <submittedName>
        <fullName evidence="2">Envelope glycoprotein d</fullName>
    </submittedName>
</protein>
<keyword evidence="3" id="KW-1185">Reference proteome</keyword>
<name>A0AAV4BCN1_9GAST</name>
<comment type="caution">
    <text evidence="2">The sequence shown here is derived from an EMBL/GenBank/DDBJ whole genome shotgun (WGS) entry which is preliminary data.</text>
</comment>
<dbReference type="Pfam" id="PF25273">
    <property type="entry name" value="DUF7869"/>
    <property type="match status" value="1"/>
</dbReference>
<evidence type="ECO:0000259" key="1">
    <source>
        <dbReference type="Pfam" id="PF25273"/>
    </source>
</evidence>
<keyword evidence="2" id="KW-0946">Virion</keyword>
<dbReference type="InterPro" id="IPR057191">
    <property type="entry name" value="DUF7869"/>
</dbReference>